<feature type="non-terminal residue" evidence="1">
    <location>
        <position position="1"/>
    </location>
</feature>
<evidence type="ECO:0000313" key="1">
    <source>
        <dbReference type="EMBL" id="KAG0432591.1"/>
    </source>
</evidence>
<reference evidence="1 2" key="1">
    <citation type="journal article" date="2020" name="Cell">
        <title>Large-Scale Comparative Analyses of Tick Genomes Elucidate Their Genetic Diversity and Vector Capacities.</title>
        <authorList>
            <consortium name="Tick Genome and Microbiome Consortium (TIGMIC)"/>
            <person name="Jia N."/>
            <person name="Wang J."/>
            <person name="Shi W."/>
            <person name="Du L."/>
            <person name="Sun Y."/>
            <person name="Zhan W."/>
            <person name="Jiang J.F."/>
            <person name="Wang Q."/>
            <person name="Zhang B."/>
            <person name="Ji P."/>
            <person name="Bell-Sakyi L."/>
            <person name="Cui X.M."/>
            <person name="Yuan T.T."/>
            <person name="Jiang B.G."/>
            <person name="Yang W.F."/>
            <person name="Lam T.T."/>
            <person name="Chang Q.C."/>
            <person name="Ding S.J."/>
            <person name="Wang X.J."/>
            <person name="Zhu J.G."/>
            <person name="Ruan X.D."/>
            <person name="Zhao L."/>
            <person name="Wei J.T."/>
            <person name="Ye R.Z."/>
            <person name="Que T.C."/>
            <person name="Du C.H."/>
            <person name="Zhou Y.H."/>
            <person name="Cheng J.X."/>
            <person name="Dai P.F."/>
            <person name="Guo W.B."/>
            <person name="Han X.H."/>
            <person name="Huang E.J."/>
            <person name="Li L.F."/>
            <person name="Wei W."/>
            <person name="Gao Y.C."/>
            <person name="Liu J.Z."/>
            <person name="Shao H.Z."/>
            <person name="Wang X."/>
            <person name="Wang C.C."/>
            <person name="Yang T.C."/>
            <person name="Huo Q.B."/>
            <person name="Li W."/>
            <person name="Chen H.Y."/>
            <person name="Chen S.E."/>
            <person name="Zhou L.G."/>
            <person name="Ni X.B."/>
            <person name="Tian J.H."/>
            <person name="Sheng Y."/>
            <person name="Liu T."/>
            <person name="Pan Y.S."/>
            <person name="Xia L.Y."/>
            <person name="Li J."/>
            <person name="Zhao F."/>
            <person name="Cao W.C."/>
        </authorList>
    </citation>
    <scope>NUCLEOTIDE SEQUENCE [LARGE SCALE GENOMIC DNA]</scope>
    <source>
        <strain evidence="1">Iper-2018</strain>
    </source>
</reference>
<sequence length="251" mass="27350">SCSKLDFPTSYGIFECAGKDINLCAFFDFTKLQNMNKLVDCTIKGLTSLGYNGYLFSNLEPLITDIFTNLVNISGAERSLETLAHYCDTHQNESFCQVPALANAKCSTPVKVNVPKDAKKDCSLNPCQGQDATSVTFGQEPTSVILCLVSNIDALNEGDVYRDAACDVVRALTKLRGNNTLFKAEIDSVLNVLSFYGDCKCTEPLEHERDRVCVTFRGSEGDPGGQDMSSREVSVLTDAVDSGGYLRTAWA</sequence>
<dbReference type="EMBL" id="JABSTQ010009135">
    <property type="protein sequence ID" value="KAG0432591.1"/>
    <property type="molecule type" value="Genomic_DNA"/>
</dbReference>
<organism evidence="1 2">
    <name type="scientific">Ixodes persulcatus</name>
    <name type="common">Taiga tick</name>
    <dbReference type="NCBI Taxonomy" id="34615"/>
    <lineage>
        <taxon>Eukaryota</taxon>
        <taxon>Metazoa</taxon>
        <taxon>Ecdysozoa</taxon>
        <taxon>Arthropoda</taxon>
        <taxon>Chelicerata</taxon>
        <taxon>Arachnida</taxon>
        <taxon>Acari</taxon>
        <taxon>Parasitiformes</taxon>
        <taxon>Ixodida</taxon>
        <taxon>Ixodoidea</taxon>
        <taxon>Ixodidae</taxon>
        <taxon>Ixodinae</taxon>
        <taxon>Ixodes</taxon>
    </lineage>
</organism>
<comment type="caution">
    <text evidence="1">The sequence shown here is derived from an EMBL/GenBank/DDBJ whole genome shotgun (WGS) entry which is preliminary data.</text>
</comment>
<proteinExistence type="predicted"/>
<protein>
    <submittedName>
        <fullName evidence="1">Uncharacterized protein</fullName>
    </submittedName>
</protein>
<evidence type="ECO:0000313" key="2">
    <source>
        <dbReference type="Proteomes" id="UP000805193"/>
    </source>
</evidence>
<dbReference type="Proteomes" id="UP000805193">
    <property type="component" value="Unassembled WGS sequence"/>
</dbReference>
<accession>A0AC60QF21</accession>
<gene>
    <name evidence="1" type="ORF">HPB47_020689</name>
</gene>
<keyword evidence="2" id="KW-1185">Reference proteome</keyword>
<name>A0AC60QF21_IXOPE</name>